<comment type="caution">
    <text evidence="1">The sequence shown here is derived from an EMBL/GenBank/DDBJ whole genome shotgun (WGS) entry which is preliminary data.</text>
</comment>
<sequence>MPATPLPLALANLLLRPGFGARRHPDRVFDRLLATAGQADGDQPFAEDFRLLLRDWSKDEHLTPVGWASAQAHVRRQLANRARIRRLISRHPAIEDEPIERPVFVVGLPRTATTLTHGVLSLAAEHRCPLLWELLTPDLEPTPEQRRRAVTAARRMVGAIDLFAPRFRDVHPLDAESPDECTFALPHTVMPLSQVRIPGYRARHHQRDFVPDYRYLKQVFQVLQYGRPRRRWVLKSPMHLENLDALRTAFPDATVVWTHRDPVTVVASFCSLVEHGMAITLRPLDLHGIGATWLDVLSRAMTRGLAARASIPREALVDVPYSWLGSDPATGAPRLYASVGARWSSATATRLPEITARPRGTRPHSYDLARYGLTRAGVESAFADYNTLRAEVDPS</sequence>
<protein>
    <submittedName>
        <fullName evidence="1">Sulfotransferase</fullName>
    </submittedName>
</protein>
<name>A0ABN1WMD3_9ACTN</name>
<evidence type="ECO:0000313" key="1">
    <source>
        <dbReference type="EMBL" id="GAA1254781.1"/>
    </source>
</evidence>
<evidence type="ECO:0000313" key="2">
    <source>
        <dbReference type="Proteomes" id="UP001500037"/>
    </source>
</evidence>
<dbReference type="Gene3D" id="3.40.50.300">
    <property type="entry name" value="P-loop containing nucleotide triphosphate hydrolases"/>
    <property type="match status" value="1"/>
</dbReference>
<accession>A0ABN1WMD3</accession>
<gene>
    <name evidence="1" type="ORF">GCM10009665_51740</name>
</gene>
<dbReference type="PANTHER" id="PTHR36451:SF1">
    <property type="entry name" value="OMEGA-HYDROXY-BETA-DIHYDROMENAQUINONE-9 SULFOTRANSFERASE STF3"/>
    <property type="match status" value="1"/>
</dbReference>
<reference evidence="1 2" key="1">
    <citation type="journal article" date="2019" name="Int. J. Syst. Evol. Microbiol.">
        <title>The Global Catalogue of Microorganisms (GCM) 10K type strain sequencing project: providing services to taxonomists for standard genome sequencing and annotation.</title>
        <authorList>
            <consortium name="The Broad Institute Genomics Platform"/>
            <consortium name="The Broad Institute Genome Sequencing Center for Infectious Disease"/>
            <person name="Wu L."/>
            <person name="Ma J."/>
        </authorList>
    </citation>
    <scope>NUCLEOTIDE SEQUENCE [LARGE SCALE GENOMIC DNA]</scope>
    <source>
        <strain evidence="1 2">JCM 13004</strain>
    </source>
</reference>
<dbReference type="PANTHER" id="PTHR36451">
    <property type="entry name" value="PAPS-DEPENDENT SULFOTRANSFERASE STF3"/>
    <property type="match status" value="1"/>
</dbReference>
<dbReference type="SUPFAM" id="SSF52540">
    <property type="entry name" value="P-loop containing nucleoside triphosphate hydrolases"/>
    <property type="match status" value="1"/>
</dbReference>
<dbReference type="Proteomes" id="UP001500037">
    <property type="component" value="Unassembled WGS sequence"/>
</dbReference>
<dbReference type="EMBL" id="BAAALF010000111">
    <property type="protein sequence ID" value="GAA1254781.1"/>
    <property type="molecule type" value="Genomic_DNA"/>
</dbReference>
<proteinExistence type="predicted"/>
<keyword evidence="2" id="KW-1185">Reference proteome</keyword>
<organism evidence="1 2">
    <name type="scientific">Kitasatospora nipponensis</name>
    <dbReference type="NCBI Taxonomy" id="258049"/>
    <lineage>
        <taxon>Bacteria</taxon>
        <taxon>Bacillati</taxon>
        <taxon>Actinomycetota</taxon>
        <taxon>Actinomycetes</taxon>
        <taxon>Kitasatosporales</taxon>
        <taxon>Streptomycetaceae</taxon>
        <taxon>Kitasatospora</taxon>
    </lineage>
</organism>
<dbReference type="InterPro" id="IPR027417">
    <property type="entry name" value="P-loop_NTPase"/>
</dbReference>
<dbReference type="Pfam" id="PF13469">
    <property type="entry name" value="Sulfotransfer_3"/>
    <property type="match status" value="1"/>
</dbReference>
<dbReference type="RefSeq" id="WP_344444387.1">
    <property type="nucleotide sequence ID" value="NZ_BAAALF010000111.1"/>
</dbReference>
<dbReference type="InterPro" id="IPR052736">
    <property type="entry name" value="Stf3_sulfotransferase"/>
</dbReference>